<sequence length="146" mass="15854">MVVASECANAIGGDAGEQVGELLAFTAAITQAVLAVVEVIVTRLFLGAAALHAASPFRYLESVVQSGAAKIANSLPSSAIKNMLKRPTNTIMPTRHVSIFDEPQLSHQARRSSQPHPRAFVNLTQMKELKNLLQMIAHQRTNNRER</sequence>
<dbReference type="VEuPathDB" id="TriTrypDB:BSAL_82370"/>
<accession>A0A0S4IZ91</accession>
<dbReference type="AlphaFoldDB" id="A0A0S4IZ91"/>
<protein>
    <submittedName>
        <fullName evidence="1">Uncharacterized protein</fullName>
    </submittedName>
</protein>
<proteinExistence type="predicted"/>
<evidence type="ECO:0000313" key="1">
    <source>
        <dbReference type="EMBL" id="CUG63746.1"/>
    </source>
</evidence>
<name>A0A0S4IZ91_BODSA</name>
<evidence type="ECO:0000313" key="2">
    <source>
        <dbReference type="Proteomes" id="UP000051952"/>
    </source>
</evidence>
<keyword evidence="2" id="KW-1185">Reference proteome</keyword>
<dbReference type="EMBL" id="CYKH01000906">
    <property type="protein sequence ID" value="CUG63746.1"/>
    <property type="molecule type" value="Genomic_DNA"/>
</dbReference>
<reference evidence="2" key="1">
    <citation type="submission" date="2015-09" db="EMBL/GenBank/DDBJ databases">
        <authorList>
            <consortium name="Pathogen Informatics"/>
        </authorList>
    </citation>
    <scope>NUCLEOTIDE SEQUENCE [LARGE SCALE GENOMIC DNA]</scope>
    <source>
        <strain evidence="2">Lake Konstanz</strain>
    </source>
</reference>
<gene>
    <name evidence="1" type="ORF">BSAL_82370</name>
</gene>
<organism evidence="1 2">
    <name type="scientific">Bodo saltans</name>
    <name type="common">Flagellated protozoan</name>
    <dbReference type="NCBI Taxonomy" id="75058"/>
    <lineage>
        <taxon>Eukaryota</taxon>
        <taxon>Discoba</taxon>
        <taxon>Euglenozoa</taxon>
        <taxon>Kinetoplastea</taxon>
        <taxon>Metakinetoplastina</taxon>
        <taxon>Eubodonida</taxon>
        <taxon>Bodonidae</taxon>
        <taxon>Bodo</taxon>
    </lineage>
</organism>
<dbReference type="Proteomes" id="UP000051952">
    <property type="component" value="Unassembled WGS sequence"/>
</dbReference>